<proteinExistence type="predicted"/>
<dbReference type="InterPro" id="IPR011991">
    <property type="entry name" value="ArsR-like_HTH"/>
</dbReference>
<dbReference type="InterPro" id="IPR036388">
    <property type="entry name" value="WH-like_DNA-bd_sf"/>
</dbReference>
<protein>
    <submittedName>
        <fullName evidence="2">Helix-turn-helix domain-containing protein</fullName>
    </submittedName>
</protein>
<dbReference type="AlphaFoldDB" id="A0A6G4QV64"/>
<dbReference type="Pfam" id="PF13601">
    <property type="entry name" value="HTH_34"/>
    <property type="match status" value="1"/>
</dbReference>
<dbReference type="InterPro" id="IPR027395">
    <property type="entry name" value="WH_DNA-bd_dom"/>
</dbReference>
<dbReference type="InterPro" id="IPR036390">
    <property type="entry name" value="WH_DNA-bd_sf"/>
</dbReference>
<evidence type="ECO:0000259" key="1">
    <source>
        <dbReference type="Pfam" id="PF13601"/>
    </source>
</evidence>
<dbReference type="SUPFAM" id="SSF46785">
    <property type="entry name" value="Winged helix' DNA-binding domain"/>
    <property type="match status" value="1"/>
</dbReference>
<sequence>MSLAVLDPVIHAPNRLQICCMLASVDTIDFATLREALDVSESVLSKHIKTLEEAGYLKVSKSPSEGRLRTWTALTSTGRKAVKGHLAALKAMMEGVPGV</sequence>
<dbReference type="Gene3D" id="1.10.10.10">
    <property type="entry name" value="Winged helix-like DNA-binding domain superfamily/Winged helix DNA-binding domain"/>
    <property type="match status" value="1"/>
</dbReference>
<reference evidence="2" key="1">
    <citation type="submission" date="2020-02" db="EMBL/GenBank/DDBJ databases">
        <authorList>
            <person name="Gao J."/>
            <person name="Sun J."/>
        </authorList>
    </citation>
    <scope>NUCLEOTIDE SEQUENCE</scope>
    <source>
        <strain evidence="2">602-2</strain>
    </source>
</reference>
<dbReference type="PANTHER" id="PTHR37318:SF1">
    <property type="entry name" value="BSL7504 PROTEIN"/>
    <property type="match status" value="1"/>
</dbReference>
<name>A0A6G4QV64_9CAUL</name>
<feature type="domain" description="Winged helix DNA-binding" evidence="1">
    <location>
        <begin position="15"/>
        <end position="93"/>
    </location>
</feature>
<dbReference type="CDD" id="cd00090">
    <property type="entry name" value="HTH_ARSR"/>
    <property type="match status" value="1"/>
</dbReference>
<dbReference type="EMBL" id="JAAKGT010000002">
    <property type="protein sequence ID" value="NGM49337.1"/>
    <property type="molecule type" value="Genomic_DNA"/>
</dbReference>
<dbReference type="PANTHER" id="PTHR37318">
    <property type="entry name" value="BSL7504 PROTEIN"/>
    <property type="match status" value="1"/>
</dbReference>
<dbReference type="RefSeq" id="WP_165257223.1">
    <property type="nucleotide sequence ID" value="NZ_JAAKGT010000002.1"/>
</dbReference>
<dbReference type="GO" id="GO:0006355">
    <property type="term" value="P:regulation of DNA-templated transcription"/>
    <property type="evidence" value="ECO:0007669"/>
    <property type="project" value="UniProtKB-ARBA"/>
</dbReference>
<evidence type="ECO:0000313" key="2">
    <source>
        <dbReference type="EMBL" id="NGM49337.1"/>
    </source>
</evidence>
<gene>
    <name evidence="2" type="ORF">G5B46_06940</name>
</gene>
<comment type="caution">
    <text evidence="2">The sequence shown here is derived from an EMBL/GenBank/DDBJ whole genome shotgun (WGS) entry which is preliminary data.</text>
</comment>
<accession>A0A6G4QV64</accession>
<organism evidence="2">
    <name type="scientific">Caulobacter sp. 602-2</name>
    <dbReference type="NCBI Taxonomy" id="2710887"/>
    <lineage>
        <taxon>Bacteria</taxon>
        <taxon>Pseudomonadati</taxon>
        <taxon>Pseudomonadota</taxon>
        <taxon>Alphaproteobacteria</taxon>
        <taxon>Caulobacterales</taxon>
        <taxon>Caulobacteraceae</taxon>
        <taxon>Caulobacter</taxon>
    </lineage>
</organism>